<sequence>MSNIRRVLIPALGLFALFSFGLPGRATAQEFRIVTVVYRAGDANPVSRSLTLFRGGKVYDYVGSADEVVVFESSRNEFLILNARQGLVTTVEQEQIRQRLGHVRDETEQYAAELIQQSRPDARRQVELLSFQLAPKFDEHFDDKNGRLQLIGDRVSYTFTGRQLEDARLTQAYLGYADWVSRLNFLLHPTPLLPDVRVEANKALRRYDLFPLRVELQADFEEPLSLSAEHALEHGLKKSDRSMIHQWELLLKSPRVKHVTFREYQRLTLGASDRS</sequence>
<proteinExistence type="predicted"/>
<dbReference type="KEGG" id="svp:Pan189_42170"/>
<reference evidence="1 2" key="1">
    <citation type="submission" date="2019-02" db="EMBL/GenBank/DDBJ databases">
        <title>Deep-cultivation of Planctomycetes and their phenomic and genomic characterization uncovers novel biology.</title>
        <authorList>
            <person name="Wiegand S."/>
            <person name="Jogler M."/>
            <person name="Boedeker C."/>
            <person name="Pinto D."/>
            <person name="Vollmers J."/>
            <person name="Rivas-Marin E."/>
            <person name="Kohn T."/>
            <person name="Peeters S.H."/>
            <person name="Heuer A."/>
            <person name="Rast P."/>
            <person name="Oberbeckmann S."/>
            <person name="Bunk B."/>
            <person name="Jeske O."/>
            <person name="Meyerdierks A."/>
            <person name="Storesund J.E."/>
            <person name="Kallscheuer N."/>
            <person name="Luecker S."/>
            <person name="Lage O.M."/>
            <person name="Pohl T."/>
            <person name="Merkel B.J."/>
            <person name="Hornburger P."/>
            <person name="Mueller R.-W."/>
            <person name="Bruemmer F."/>
            <person name="Labrenz M."/>
            <person name="Spormann A.M."/>
            <person name="Op den Camp H."/>
            <person name="Overmann J."/>
            <person name="Amann R."/>
            <person name="Jetten M.S.M."/>
            <person name="Mascher T."/>
            <person name="Medema M.H."/>
            <person name="Devos D.P."/>
            <person name="Kaster A.-K."/>
            <person name="Ovreas L."/>
            <person name="Rohde M."/>
            <person name="Galperin M.Y."/>
            <person name="Jogler C."/>
        </authorList>
    </citation>
    <scope>NUCLEOTIDE SEQUENCE [LARGE SCALE GENOMIC DNA]</scope>
    <source>
        <strain evidence="1 2">Pan189</strain>
    </source>
</reference>
<accession>A0A517R7D6</accession>
<name>A0A517R7D6_9PLAN</name>
<dbReference type="OrthoDB" id="210719at2"/>
<evidence type="ECO:0008006" key="3">
    <source>
        <dbReference type="Google" id="ProtNLM"/>
    </source>
</evidence>
<evidence type="ECO:0000313" key="1">
    <source>
        <dbReference type="EMBL" id="QDT39806.1"/>
    </source>
</evidence>
<dbReference type="Proteomes" id="UP000317318">
    <property type="component" value="Chromosome"/>
</dbReference>
<organism evidence="1 2">
    <name type="scientific">Stratiformator vulcanicus</name>
    <dbReference type="NCBI Taxonomy" id="2527980"/>
    <lineage>
        <taxon>Bacteria</taxon>
        <taxon>Pseudomonadati</taxon>
        <taxon>Planctomycetota</taxon>
        <taxon>Planctomycetia</taxon>
        <taxon>Planctomycetales</taxon>
        <taxon>Planctomycetaceae</taxon>
        <taxon>Stratiformator</taxon>
    </lineage>
</organism>
<dbReference type="RefSeq" id="WP_145365918.1">
    <property type="nucleotide sequence ID" value="NZ_CP036268.1"/>
</dbReference>
<protein>
    <recommendedName>
        <fullName evidence="3">DUF4412 domain-containing protein</fullName>
    </recommendedName>
</protein>
<dbReference type="EMBL" id="CP036268">
    <property type="protein sequence ID" value="QDT39806.1"/>
    <property type="molecule type" value="Genomic_DNA"/>
</dbReference>
<evidence type="ECO:0000313" key="2">
    <source>
        <dbReference type="Proteomes" id="UP000317318"/>
    </source>
</evidence>
<keyword evidence="2" id="KW-1185">Reference proteome</keyword>
<gene>
    <name evidence="1" type="ORF">Pan189_42170</name>
</gene>
<dbReference type="AlphaFoldDB" id="A0A517R7D6"/>